<feature type="active site" description="Proton acceptor" evidence="6">
    <location>
        <position position="285"/>
    </location>
</feature>
<dbReference type="GO" id="GO:0008234">
    <property type="term" value="F:cysteine-type peptidase activity"/>
    <property type="evidence" value="ECO:0007669"/>
    <property type="project" value="UniProtKB-KW"/>
</dbReference>
<evidence type="ECO:0000313" key="9">
    <source>
        <dbReference type="EMBL" id="SEA26194.1"/>
    </source>
</evidence>
<feature type="signal peptide" evidence="7">
    <location>
        <begin position="1"/>
        <end position="20"/>
    </location>
</feature>
<evidence type="ECO:0000256" key="3">
    <source>
        <dbReference type="ARBA" id="ARBA00022729"/>
    </source>
</evidence>
<dbReference type="AlphaFoldDB" id="A0A1H3ZSF5"/>
<dbReference type="EMBL" id="FNRF01000002">
    <property type="protein sequence ID" value="SEA26194.1"/>
    <property type="molecule type" value="Genomic_DNA"/>
</dbReference>
<dbReference type="RefSeq" id="WP_074760435.1">
    <property type="nucleotide sequence ID" value="NZ_FNRF01000002.1"/>
</dbReference>
<dbReference type="PRINTS" id="PR00797">
    <property type="entry name" value="STREPTOPAIN"/>
</dbReference>
<dbReference type="InterPro" id="IPR000200">
    <property type="entry name" value="Peptidase_C10"/>
</dbReference>
<protein>
    <submittedName>
        <fullName evidence="9">Spi protease inhibitor</fullName>
    </submittedName>
</protein>
<keyword evidence="4" id="KW-0378">Hydrolase</keyword>
<evidence type="ECO:0000256" key="4">
    <source>
        <dbReference type="ARBA" id="ARBA00022801"/>
    </source>
</evidence>
<dbReference type="SUPFAM" id="SSF54001">
    <property type="entry name" value="Cysteine proteinases"/>
    <property type="match status" value="1"/>
</dbReference>
<evidence type="ECO:0000256" key="6">
    <source>
        <dbReference type="PIRSR" id="PIRSR600200-1"/>
    </source>
</evidence>
<dbReference type="OrthoDB" id="2235251at2"/>
<evidence type="ECO:0000313" key="10">
    <source>
        <dbReference type="Proteomes" id="UP000182257"/>
    </source>
</evidence>
<dbReference type="InterPro" id="IPR038765">
    <property type="entry name" value="Papain-like_cys_pep_sf"/>
</dbReference>
<dbReference type="Gene3D" id="3.90.70.50">
    <property type="entry name" value="Peptidase C10, streptopain"/>
    <property type="match status" value="1"/>
</dbReference>
<gene>
    <name evidence="9" type="ORF">SAMN05216462_0890</name>
</gene>
<comment type="similarity">
    <text evidence="1">Belongs to the peptidase C10 family.</text>
</comment>
<evidence type="ECO:0000256" key="1">
    <source>
        <dbReference type="ARBA" id="ARBA00009693"/>
    </source>
</evidence>
<keyword evidence="5" id="KW-0788">Thiol protease</keyword>
<feature type="chain" id="PRO_5010241879" evidence="7">
    <location>
        <begin position="21"/>
        <end position="789"/>
    </location>
</feature>
<feature type="active site" description="Nucleophile" evidence="6">
    <location>
        <position position="162"/>
    </location>
</feature>
<name>A0A1H3ZSF5_XYLRU</name>
<evidence type="ECO:0000256" key="7">
    <source>
        <dbReference type="SAM" id="SignalP"/>
    </source>
</evidence>
<sequence>MKKYLLSTYLVLFSFLLTMAAPVDEQSARKIASDFLRGKMPQVTRAASVELTRAITGVADGDSAGIYVFNCDGGFVVISADDELPSVLAYGLKNSYDVQTAPPAMKAMLEAYNYAVNSTVKTRAAIPTHADVSPLIQTQWNQQAPYNKYCTTEAGETCPTGCVATALAQVMYYHKWPSTFNWDAMKASYSSDDTGDAVEAVAKLMADVGEKVFMKYGIESSSANDYDACEALRIQYGYAETSNVAERSCYTAQGWDEVVYNELAANRPVLYSAQSASSGQGIVGHAFILDGYQAKDGVGYFHVNWGWGGSSDDYFLISVLNPEKQYTGGNAGSSGYSFSQSALVGVEKGEQSAAKSMRLSLYKCAIESDRGTYTRNSASENFPEIQLTLGVSNMTRPTGARYYDLAYALYKDNKLVEIIDSISLKDVIGEPLDYLYGGTFNTGTFAFGKNLANGTYQIRMLSKESGKSLWQLAIGATCRYIDLTINGNQMTTKSYGKFEVSAVSNFIINSVTVSENCEVGKPITITVNVTDKNKTNNAPLFLYGNASLEQGADKFQLLTGGGTNLEPGETGDVVLEYTPQRAGKFVFYLSGNSSELTDSLYRFEANVSGLALVMDLEVEGAKKSSSVWNEASTGTVLKGVAHITNYGSEDYNNNIGIILYGGKAPNEIEHISTVGKSVNIAIGATVDVPFSFENLTVGNYYLPLFYGRNGDDIFPLNFELFEENGEQYFSYSYDSVYLLLEDTAIQGIVQDAPDADVYDMRGVRLGKASELKSLPKGVYIINKKKVVNK</sequence>
<dbReference type="InterPro" id="IPR044934">
    <property type="entry name" value="Streptopain_sf"/>
</dbReference>
<evidence type="ECO:0000256" key="5">
    <source>
        <dbReference type="ARBA" id="ARBA00022807"/>
    </source>
</evidence>
<reference evidence="9 10" key="1">
    <citation type="submission" date="2016-10" db="EMBL/GenBank/DDBJ databases">
        <authorList>
            <person name="de Groot N.N."/>
        </authorList>
    </citation>
    <scope>NUCLEOTIDE SEQUENCE [LARGE SCALE GENOMIC DNA]</scope>
    <source>
        <strain evidence="9 10">D31d</strain>
    </source>
</reference>
<keyword evidence="2" id="KW-0645">Protease</keyword>
<evidence type="ECO:0000256" key="2">
    <source>
        <dbReference type="ARBA" id="ARBA00022670"/>
    </source>
</evidence>
<dbReference type="InterPro" id="IPR025896">
    <property type="entry name" value="Spi_Prtas-inh"/>
</dbReference>
<proteinExistence type="inferred from homology"/>
<accession>A0A1H3ZSF5</accession>
<evidence type="ECO:0000259" key="8">
    <source>
        <dbReference type="Pfam" id="PF13734"/>
    </source>
</evidence>
<dbReference type="Pfam" id="PF13734">
    <property type="entry name" value="Inhibitor_I69"/>
    <property type="match status" value="1"/>
</dbReference>
<dbReference type="Proteomes" id="UP000182257">
    <property type="component" value="Unassembled WGS sequence"/>
</dbReference>
<feature type="domain" description="Spi protease inhibitor" evidence="8">
    <location>
        <begin position="20"/>
        <end position="114"/>
    </location>
</feature>
<keyword evidence="3 7" id="KW-0732">Signal</keyword>
<dbReference type="GO" id="GO:0006508">
    <property type="term" value="P:proteolysis"/>
    <property type="evidence" value="ECO:0007669"/>
    <property type="project" value="UniProtKB-KW"/>
</dbReference>
<dbReference type="Pfam" id="PF01640">
    <property type="entry name" value="Peptidase_C10"/>
    <property type="match status" value="2"/>
</dbReference>
<organism evidence="9 10">
    <name type="scientific">Xylanibacter ruminicola</name>
    <name type="common">Prevotella ruminicola</name>
    <dbReference type="NCBI Taxonomy" id="839"/>
    <lineage>
        <taxon>Bacteria</taxon>
        <taxon>Pseudomonadati</taxon>
        <taxon>Bacteroidota</taxon>
        <taxon>Bacteroidia</taxon>
        <taxon>Bacteroidales</taxon>
        <taxon>Prevotellaceae</taxon>
        <taxon>Xylanibacter</taxon>
    </lineage>
</organism>